<dbReference type="InterPro" id="IPR043141">
    <property type="entry name" value="Ribosomal_uL10-like_sf"/>
</dbReference>
<accession>A0AAD3DI13</accession>
<dbReference type="GO" id="GO:0005737">
    <property type="term" value="C:cytoplasm"/>
    <property type="evidence" value="ECO:0007669"/>
    <property type="project" value="UniProtKB-SubCell"/>
</dbReference>
<dbReference type="Gene3D" id="3.30.70.1730">
    <property type="match status" value="1"/>
</dbReference>
<comment type="subcellular location">
    <subcellularLocation>
        <location evidence="7">Cytoplasm</location>
    </subcellularLocation>
    <subcellularLocation>
        <location evidence="7">Nucleus</location>
        <location evidence="7">Nucleolus</location>
    </subcellularLocation>
</comment>
<proteinExistence type="inferred from homology"/>
<feature type="compositionally biased region" description="Basic residues" evidence="8">
    <location>
        <begin position="282"/>
        <end position="291"/>
    </location>
</feature>
<dbReference type="GO" id="GO:0000956">
    <property type="term" value="P:nuclear-transcribed mRNA catabolic process"/>
    <property type="evidence" value="ECO:0007669"/>
    <property type="project" value="TreeGrafter"/>
</dbReference>
<evidence type="ECO:0000256" key="8">
    <source>
        <dbReference type="SAM" id="MobiDB-lite"/>
    </source>
</evidence>
<dbReference type="InterPro" id="IPR051742">
    <property type="entry name" value="Ribosome_Assembly_uL10"/>
</dbReference>
<gene>
    <name evidence="10" type="ORF">Agub_g3114</name>
</gene>
<dbReference type="GO" id="GO:0000027">
    <property type="term" value="P:ribosomal large subunit assembly"/>
    <property type="evidence" value="ECO:0007669"/>
    <property type="project" value="InterPro"/>
</dbReference>
<evidence type="ECO:0000313" key="10">
    <source>
        <dbReference type="EMBL" id="GFR42221.1"/>
    </source>
</evidence>
<keyword evidence="5 7" id="KW-0963">Cytoplasm</keyword>
<dbReference type="GO" id="GO:0005730">
    <property type="term" value="C:nucleolus"/>
    <property type="evidence" value="ECO:0007669"/>
    <property type="project" value="UniProtKB-SubCell"/>
</dbReference>
<comment type="function">
    <text evidence="2 7">Component of the ribosome assembly machinery. Nuclear paralog of the ribosomal protein P0, it binds pre-60S subunits at an early stage of assembly in the nucleolus, and is replaced by P0 in cytoplasmic pre-60S subunits and mature 80S ribosomes.</text>
</comment>
<dbReference type="GO" id="GO:0006364">
    <property type="term" value="P:rRNA processing"/>
    <property type="evidence" value="ECO:0007669"/>
    <property type="project" value="TreeGrafter"/>
</dbReference>
<evidence type="ECO:0000256" key="2">
    <source>
        <dbReference type="ARBA" id="ARBA00004046"/>
    </source>
</evidence>
<feature type="domain" description="Large ribosomal subunit protein uL10-like insertion" evidence="9">
    <location>
        <begin position="126"/>
        <end position="200"/>
    </location>
</feature>
<evidence type="ECO:0000256" key="6">
    <source>
        <dbReference type="ARBA" id="ARBA00023242"/>
    </source>
</evidence>
<dbReference type="EMBL" id="BMAR01000003">
    <property type="protein sequence ID" value="GFR42221.1"/>
    <property type="molecule type" value="Genomic_DNA"/>
</dbReference>
<comment type="function">
    <text evidence="1">Ribosomal protein P0 is the functional equivalent of E.coli protein L10.</text>
</comment>
<keyword evidence="6 7" id="KW-0539">Nucleus</keyword>
<keyword evidence="7" id="KW-0690">Ribosome biogenesis</keyword>
<comment type="subunit">
    <text evidence="4 7">Associates with the pre-60S ribosomal particle.</text>
</comment>
<feature type="region of interest" description="Disordered" evidence="8">
    <location>
        <begin position="217"/>
        <end position="291"/>
    </location>
</feature>
<feature type="compositionally biased region" description="Acidic residues" evidence="8">
    <location>
        <begin position="268"/>
        <end position="278"/>
    </location>
</feature>
<organism evidence="10 11">
    <name type="scientific">Astrephomene gubernaculifera</name>
    <dbReference type="NCBI Taxonomy" id="47775"/>
    <lineage>
        <taxon>Eukaryota</taxon>
        <taxon>Viridiplantae</taxon>
        <taxon>Chlorophyta</taxon>
        <taxon>core chlorophytes</taxon>
        <taxon>Chlorophyceae</taxon>
        <taxon>CS clade</taxon>
        <taxon>Chlamydomonadales</taxon>
        <taxon>Astrephomenaceae</taxon>
        <taxon>Astrephomene</taxon>
    </lineage>
</organism>
<dbReference type="GO" id="GO:0003723">
    <property type="term" value="F:RNA binding"/>
    <property type="evidence" value="ECO:0007669"/>
    <property type="project" value="TreeGrafter"/>
</dbReference>
<sequence length="291" mass="32048">MPKSKRNKVVSLTKVKKKDRAWKEGLLENIRKCLDAYPAVYLFKHYNMRNESFKQLRDDLKDSSRFVLGSTALMTVALGRSEADEYKAGLSQLSEHIKGTVGLFFTKLSHEEVKETFENYVHEDFARVGARAAHDFSLNAGPLNGPMGPLPHTLEPQLRKYGMPTKLNKGVVELLADYTVCRTGQKLDANQAGILRIFDIKMAECKLKLLAVWRSNSSGGEGADDGSGQVEVLSEDEEEYGAVGNGAGGGEFDAIGDDLCMGSGGFSSEEEEEEEEEEEQKKKKGGKGKGK</sequence>
<dbReference type="CDD" id="cd05796">
    <property type="entry name" value="Ribosomal_P0_like"/>
    <property type="match status" value="1"/>
</dbReference>
<dbReference type="Proteomes" id="UP001054857">
    <property type="component" value="Unassembled WGS sequence"/>
</dbReference>
<dbReference type="InterPro" id="IPR043164">
    <property type="entry name" value="Ribosomal_uL10-like_insert_sf"/>
</dbReference>
<evidence type="ECO:0000313" key="11">
    <source>
        <dbReference type="Proteomes" id="UP001054857"/>
    </source>
</evidence>
<dbReference type="Pfam" id="PF00466">
    <property type="entry name" value="Ribosomal_L10"/>
    <property type="match status" value="1"/>
</dbReference>
<comment type="similarity">
    <text evidence="3 7">Belongs to the universal ribosomal protein uL10 family.</text>
</comment>
<dbReference type="SUPFAM" id="SSF160369">
    <property type="entry name" value="Ribosomal protein L10-like"/>
    <property type="match status" value="1"/>
</dbReference>
<evidence type="ECO:0000256" key="5">
    <source>
        <dbReference type="ARBA" id="ARBA00022490"/>
    </source>
</evidence>
<dbReference type="FunFam" id="3.30.70.1730:FF:000005">
    <property type="entry name" value="Ribosome assembly factor mrt4"/>
    <property type="match status" value="1"/>
</dbReference>
<dbReference type="InterPro" id="IPR033867">
    <property type="entry name" value="Mrt4"/>
</dbReference>
<dbReference type="Pfam" id="PF17777">
    <property type="entry name" value="RL10P_insert"/>
    <property type="match status" value="1"/>
</dbReference>
<evidence type="ECO:0000256" key="3">
    <source>
        <dbReference type="ARBA" id="ARBA00008889"/>
    </source>
</evidence>
<dbReference type="AlphaFoldDB" id="A0AAD3DI13"/>
<dbReference type="InterPro" id="IPR001790">
    <property type="entry name" value="Ribosomal_uL10"/>
</dbReference>
<protein>
    <recommendedName>
        <fullName evidence="7">Ribosome assembly factor mrt4</fullName>
    </recommendedName>
</protein>
<evidence type="ECO:0000256" key="1">
    <source>
        <dbReference type="ARBA" id="ARBA00002200"/>
    </source>
</evidence>
<dbReference type="PANTHER" id="PTHR45841">
    <property type="entry name" value="MRNA TURNOVER PROTEIN 4 MRTO4"/>
    <property type="match status" value="1"/>
</dbReference>
<comment type="caution">
    <text evidence="10">The sequence shown here is derived from an EMBL/GenBank/DDBJ whole genome shotgun (WGS) entry which is preliminary data.</text>
</comment>
<evidence type="ECO:0000256" key="7">
    <source>
        <dbReference type="RuleBase" id="RU364039"/>
    </source>
</evidence>
<dbReference type="Gene3D" id="3.90.105.20">
    <property type="match status" value="1"/>
</dbReference>
<keyword evidence="11" id="KW-1185">Reference proteome</keyword>
<reference evidence="10 11" key="1">
    <citation type="journal article" date="2021" name="Sci. Rep.">
        <title>Genome sequencing of the multicellular alga Astrephomene provides insights into convergent evolution of germ-soma differentiation.</title>
        <authorList>
            <person name="Yamashita S."/>
            <person name="Yamamoto K."/>
            <person name="Matsuzaki R."/>
            <person name="Suzuki S."/>
            <person name="Yamaguchi H."/>
            <person name="Hirooka S."/>
            <person name="Minakuchi Y."/>
            <person name="Miyagishima S."/>
            <person name="Kawachi M."/>
            <person name="Toyoda A."/>
            <person name="Nozaki H."/>
        </authorList>
    </citation>
    <scope>NUCLEOTIDE SEQUENCE [LARGE SCALE GENOMIC DNA]</scope>
    <source>
        <strain evidence="10 11">NIES-4017</strain>
    </source>
</reference>
<evidence type="ECO:0000259" key="9">
    <source>
        <dbReference type="Pfam" id="PF17777"/>
    </source>
</evidence>
<dbReference type="PANTHER" id="PTHR45841:SF1">
    <property type="entry name" value="MRNA TURNOVER PROTEIN 4 HOMOLOG"/>
    <property type="match status" value="1"/>
</dbReference>
<dbReference type="FunFam" id="3.90.105.20:FF:000003">
    <property type="entry name" value="Ribosome assembly factor mrt4"/>
    <property type="match status" value="1"/>
</dbReference>
<evidence type="ECO:0000256" key="4">
    <source>
        <dbReference type="ARBA" id="ARBA00011117"/>
    </source>
</evidence>
<dbReference type="InterPro" id="IPR040637">
    <property type="entry name" value="Ribosomal_uL10-like_insert"/>
</dbReference>
<dbReference type="GO" id="GO:0030687">
    <property type="term" value="C:preribosome, large subunit precursor"/>
    <property type="evidence" value="ECO:0007669"/>
    <property type="project" value="TreeGrafter"/>
</dbReference>
<name>A0AAD3DI13_9CHLO</name>